<dbReference type="Proteomes" id="UP000199446">
    <property type="component" value="Unassembled WGS sequence"/>
</dbReference>
<dbReference type="AlphaFoldDB" id="A0A1G7DCH6"/>
<evidence type="ECO:0000313" key="4">
    <source>
        <dbReference type="Proteomes" id="UP000199446"/>
    </source>
</evidence>
<evidence type="ECO:0000256" key="1">
    <source>
        <dbReference type="SAM" id="MobiDB-lite"/>
    </source>
</evidence>
<dbReference type="OrthoDB" id="30783at2"/>
<feature type="region of interest" description="Disordered" evidence="1">
    <location>
        <begin position="260"/>
        <end position="280"/>
    </location>
</feature>
<evidence type="ECO:0000256" key="2">
    <source>
        <dbReference type="SAM" id="SignalP"/>
    </source>
</evidence>
<evidence type="ECO:0000313" key="3">
    <source>
        <dbReference type="EMBL" id="SDE49304.1"/>
    </source>
</evidence>
<name>A0A1G7DCH6_9DEIN</name>
<evidence type="ECO:0008006" key="5">
    <source>
        <dbReference type="Google" id="ProtNLM"/>
    </source>
</evidence>
<organism evidence="3 4">
    <name type="scientific">Thermus arciformis</name>
    <dbReference type="NCBI Taxonomy" id="482827"/>
    <lineage>
        <taxon>Bacteria</taxon>
        <taxon>Thermotogati</taxon>
        <taxon>Deinococcota</taxon>
        <taxon>Deinococci</taxon>
        <taxon>Thermales</taxon>
        <taxon>Thermaceae</taxon>
        <taxon>Thermus</taxon>
    </lineage>
</organism>
<dbReference type="InterPro" id="IPR013783">
    <property type="entry name" value="Ig-like_fold"/>
</dbReference>
<feature type="chain" id="PRO_5011563008" description="P pilus assembly protein, chaperone PapD" evidence="2">
    <location>
        <begin position="17"/>
        <end position="280"/>
    </location>
</feature>
<protein>
    <recommendedName>
        <fullName evidence="5">P pilus assembly protein, chaperone PapD</fullName>
    </recommendedName>
</protein>
<keyword evidence="4" id="KW-1185">Reference proteome</keyword>
<dbReference type="RefSeq" id="WP_093005158.1">
    <property type="nucleotide sequence ID" value="NZ_FNBC01000002.1"/>
</dbReference>
<dbReference type="Gene3D" id="2.60.40.10">
    <property type="entry name" value="Immunoglobulins"/>
    <property type="match status" value="1"/>
</dbReference>
<keyword evidence="2" id="KW-0732">Signal</keyword>
<dbReference type="EMBL" id="FNBC01000002">
    <property type="protein sequence ID" value="SDE49304.1"/>
    <property type="molecule type" value="Genomic_DNA"/>
</dbReference>
<feature type="signal peptide" evidence="2">
    <location>
        <begin position="1"/>
        <end position="16"/>
    </location>
</feature>
<reference evidence="4" key="1">
    <citation type="submission" date="2016-10" db="EMBL/GenBank/DDBJ databases">
        <authorList>
            <person name="Varghese N."/>
            <person name="Submissions S."/>
        </authorList>
    </citation>
    <scope>NUCLEOTIDE SEQUENCE [LARGE SCALE GENOMIC DNA]</scope>
    <source>
        <strain evidence="4">CGMCC 1.6992</strain>
    </source>
</reference>
<proteinExistence type="predicted"/>
<sequence length="280" mass="30068">MKRALPLLFLALSALAQSTLGVEPPVLLKEARPGESLTQTLMVYNVGTRQVRVRVSLGDWTYDPMGKIQFLPVGTLKESASPWATFSPAEFLLEAKASRPLTYTLTVPQNAAPGTHWGVLFLESEDPNPPPGVPLATFRVRMAHVFYVNVPPLKTEGRITGIVPSAPKEAKDPYRFALQYQNTGNTAQKLSGRFEVRDASGRKVAQVEVEEVVVLPGQVRVLPVALVGPLPAGSYTALAILNYGDPNKDVAADLPFTLRTPLAAPPAPAPSQEGEKGGSP</sequence>
<gene>
    <name evidence="3" type="ORF">SAMN04488243_10296</name>
</gene>
<accession>A0A1G7DCH6</accession>
<dbReference type="STRING" id="482827.SAMN04488243_10296"/>